<keyword evidence="2" id="KW-1185">Reference proteome</keyword>
<dbReference type="Proteomes" id="UP001152130">
    <property type="component" value="Unassembled WGS sequence"/>
</dbReference>
<evidence type="ECO:0000313" key="2">
    <source>
        <dbReference type="Proteomes" id="UP001152130"/>
    </source>
</evidence>
<reference evidence="1" key="1">
    <citation type="submission" date="2022-10" db="EMBL/GenBank/DDBJ databases">
        <title>Fusarium specimens isolated from Avocado Roots.</title>
        <authorList>
            <person name="Stajich J."/>
            <person name="Roper C."/>
            <person name="Heimlech-Rivalta G."/>
        </authorList>
    </citation>
    <scope>NUCLEOTIDE SEQUENCE</scope>
    <source>
        <strain evidence="1">CF00143</strain>
    </source>
</reference>
<proteinExistence type="predicted"/>
<protein>
    <recommendedName>
        <fullName evidence="3">SNF2 N-terminal domain-containing protein</fullName>
    </recommendedName>
</protein>
<evidence type="ECO:0000313" key="1">
    <source>
        <dbReference type="EMBL" id="KAJ4011915.1"/>
    </source>
</evidence>
<dbReference type="AlphaFoldDB" id="A0A9W8U7V2"/>
<sequence>MQLSRYQYQLEHTLASIQPVQDRPPNDMCDGFGITPWPELKLYSGDNGRVVQPLKPHQVDGKLSPICKLRARPRGTVWDASNIVSLGLDGYRHTFLSNDMGTGKTKTYFTAIELNNRQKRKSRQQDIDTKGQSDVEFPSWCRRNWLPGA</sequence>
<gene>
    <name evidence="1" type="ORF">NW766_007215</name>
</gene>
<accession>A0A9W8U7V2</accession>
<dbReference type="EMBL" id="JAPDHF010000010">
    <property type="protein sequence ID" value="KAJ4011915.1"/>
    <property type="molecule type" value="Genomic_DNA"/>
</dbReference>
<name>A0A9W8U7V2_9HYPO</name>
<organism evidence="1 2">
    <name type="scientific">Fusarium irregulare</name>
    <dbReference type="NCBI Taxonomy" id="2494466"/>
    <lineage>
        <taxon>Eukaryota</taxon>
        <taxon>Fungi</taxon>
        <taxon>Dikarya</taxon>
        <taxon>Ascomycota</taxon>
        <taxon>Pezizomycotina</taxon>
        <taxon>Sordariomycetes</taxon>
        <taxon>Hypocreomycetidae</taxon>
        <taxon>Hypocreales</taxon>
        <taxon>Nectriaceae</taxon>
        <taxon>Fusarium</taxon>
        <taxon>Fusarium incarnatum-equiseti species complex</taxon>
    </lineage>
</organism>
<comment type="caution">
    <text evidence="1">The sequence shown here is derived from an EMBL/GenBank/DDBJ whole genome shotgun (WGS) entry which is preliminary data.</text>
</comment>
<dbReference type="OrthoDB" id="5105846at2759"/>
<evidence type="ECO:0008006" key="3">
    <source>
        <dbReference type="Google" id="ProtNLM"/>
    </source>
</evidence>